<keyword evidence="6 9" id="KW-0067">ATP-binding</keyword>
<organism evidence="12 13">
    <name type="scientific">Tritrichomonas musculus</name>
    <dbReference type="NCBI Taxonomy" id="1915356"/>
    <lineage>
        <taxon>Eukaryota</taxon>
        <taxon>Metamonada</taxon>
        <taxon>Parabasalia</taxon>
        <taxon>Tritrichomonadida</taxon>
        <taxon>Tritrichomonadidae</taxon>
        <taxon>Tritrichomonas</taxon>
    </lineage>
</organism>
<dbReference type="EMBL" id="JAPFFF010000004">
    <property type="protein sequence ID" value="KAK8891300.1"/>
    <property type="molecule type" value="Genomic_DNA"/>
</dbReference>
<evidence type="ECO:0000259" key="11">
    <source>
        <dbReference type="PROSITE" id="PS50011"/>
    </source>
</evidence>
<evidence type="ECO:0000256" key="2">
    <source>
        <dbReference type="ARBA" id="ARBA00022527"/>
    </source>
</evidence>
<dbReference type="InterPro" id="IPR017441">
    <property type="entry name" value="Protein_kinase_ATP_BS"/>
</dbReference>
<dbReference type="PROSITE" id="PS50011">
    <property type="entry name" value="PROTEIN_KINASE_DOM"/>
    <property type="match status" value="1"/>
</dbReference>
<dbReference type="PANTHER" id="PTHR24054:SF0">
    <property type="entry name" value="CASEIN KINASE II SUBUNIT ALPHA"/>
    <property type="match status" value="1"/>
</dbReference>
<evidence type="ECO:0000256" key="6">
    <source>
        <dbReference type="ARBA" id="ARBA00022840"/>
    </source>
</evidence>
<dbReference type="CDD" id="cd14132">
    <property type="entry name" value="STKc_CK2_alpha"/>
    <property type="match status" value="1"/>
</dbReference>
<evidence type="ECO:0000256" key="9">
    <source>
        <dbReference type="PROSITE-ProRule" id="PRU10141"/>
    </source>
</evidence>
<dbReference type="InterPro" id="IPR000719">
    <property type="entry name" value="Prot_kinase_dom"/>
</dbReference>
<keyword evidence="3" id="KW-0808">Transferase</keyword>
<dbReference type="SUPFAM" id="SSF56112">
    <property type="entry name" value="Protein kinase-like (PK-like)"/>
    <property type="match status" value="1"/>
</dbReference>
<keyword evidence="13" id="KW-1185">Reference proteome</keyword>
<reference evidence="12 13" key="1">
    <citation type="submission" date="2024-04" db="EMBL/GenBank/DDBJ databases">
        <title>Tritrichomonas musculus Genome.</title>
        <authorList>
            <person name="Alves-Ferreira E."/>
            <person name="Grigg M."/>
            <person name="Lorenzi H."/>
            <person name="Galac M."/>
        </authorList>
    </citation>
    <scope>NUCLEOTIDE SEQUENCE [LARGE SCALE GENOMIC DNA]</scope>
    <source>
        <strain evidence="12 13">EAF2021</strain>
    </source>
</reference>
<dbReference type="Gene3D" id="1.10.510.10">
    <property type="entry name" value="Transferase(Phosphotransferase) domain 1"/>
    <property type="match status" value="1"/>
</dbReference>
<feature type="domain" description="Protein kinase" evidence="11">
    <location>
        <begin position="55"/>
        <end position="339"/>
    </location>
</feature>
<dbReference type="Pfam" id="PF00069">
    <property type="entry name" value="Pkinase"/>
    <property type="match status" value="1"/>
</dbReference>
<evidence type="ECO:0000256" key="3">
    <source>
        <dbReference type="ARBA" id="ARBA00022679"/>
    </source>
</evidence>
<comment type="catalytic activity">
    <reaction evidence="8">
        <text>L-seryl-[protein] + ATP = O-phospho-L-seryl-[protein] + ADP + H(+)</text>
        <dbReference type="Rhea" id="RHEA:17989"/>
        <dbReference type="Rhea" id="RHEA-COMP:9863"/>
        <dbReference type="Rhea" id="RHEA-COMP:11604"/>
        <dbReference type="ChEBI" id="CHEBI:15378"/>
        <dbReference type="ChEBI" id="CHEBI:29999"/>
        <dbReference type="ChEBI" id="CHEBI:30616"/>
        <dbReference type="ChEBI" id="CHEBI:83421"/>
        <dbReference type="ChEBI" id="CHEBI:456216"/>
        <dbReference type="EC" id="2.7.11.1"/>
    </reaction>
</comment>
<gene>
    <name evidence="12" type="ORF">M9Y10_028508</name>
</gene>
<evidence type="ECO:0000256" key="10">
    <source>
        <dbReference type="RuleBase" id="RU000304"/>
    </source>
</evidence>
<dbReference type="PROSITE" id="PS00108">
    <property type="entry name" value="PROTEIN_KINASE_ST"/>
    <property type="match status" value="1"/>
</dbReference>
<dbReference type="InterPro" id="IPR045216">
    <property type="entry name" value="CK2_alpha"/>
</dbReference>
<comment type="caution">
    <text evidence="12">The sequence shown here is derived from an EMBL/GenBank/DDBJ whole genome shotgun (WGS) entry which is preliminary data.</text>
</comment>
<keyword evidence="5" id="KW-0418">Kinase</keyword>
<evidence type="ECO:0000256" key="7">
    <source>
        <dbReference type="ARBA" id="ARBA00047899"/>
    </source>
</evidence>
<comment type="catalytic activity">
    <reaction evidence="7">
        <text>L-threonyl-[protein] + ATP = O-phospho-L-threonyl-[protein] + ADP + H(+)</text>
        <dbReference type="Rhea" id="RHEA:46608"/>
        <dbReference type="Rhea" id="RHEA-COMP:11060"/>
        <dbReference type="Rhea" id="RHEA-COMP:11605"/>
        <dbReference type="ChEBI" id="CHEBI:15378"/>
        <dbReference type="ChEBI" id="CHEBI:30013"/>
        <dbReference type="ChEBI" id="CHEBI:30616"/>
        <dbReference type="ChEBI" id="CHEBI:61977"/>
        <dbReference type="ChEBI" id="CHEBI:456216"/>
        <dbReference type="EC" id="2.7.11.1"/>
    </reaction>
</comment>
<dbReference type="PROSITE" id="PS00107">
    <property type="entry name" value="PROTEIN_KINASE_ATP"/>
    <property type="match status" value="1"/>
</dbReference>
<dbReference type="PANTHER" id="PTHR24054">
    <property type="entry name" value="CASEIN KINASE II SUBUNIT ALPHA"/>
    <property type="match status" value="1"/>
</dbReference>
<dbReference type="Gene3D" id="3.30.200.20">
    <property type="entry name" value="Phosphorylase Kinase, domain 1"/>
    <property type="match status" value="1"/>
</dbReference>
<feature type="binding site" evidence="9">
    <location>
        <position position="83"/>
    </location>
    <ligand>
        <name>ATP</name>
        <dbReference type="ChEBI" id="CHEBI:30616"/>
    </ligand>
</feature>
<proteinExistence type="inferred from homology"/>
<evidence type="ECO:0000256" key="5">
    <source>
        <dbReference type="ARBA" id="ARBA00022777"/>
    </source>
</evidence>
<dbReference type="InterPro" id="IPR008271">
    <property type="entry name" value="Ser/Thr_kinase_AS"/>
</dbReference>
<accession>A0ABR2KJJ1</accession>
<dbReference type="Proteomes" id="UP001470230">
    <property type="component" value="Unassembled WGS sequence"/>
</dbReference>
<evidence type="ECO:0000256" key="4">
    <source>
        <dbReference type="ARBA" id="ARBA00022741"/>
    </source>
</evidence>
<dbReference type="SMART" id="SM00220">
    <property type="entry name" value="S_TKc"/>
    <property type="match status" value="1"/>
</dbReference>
<keyword evidence="2 10" id="KW-0723">Serine/threonine-protein kinase</keyword>
<comment type="similarity">
    <text evidence="10">Belongs to the protein kinase superfamily.</text>
</comment>
<name>A0ABR2KJJ1_9EUKA</name>
<evidence type="ECO:0000313" key="13">
    <source>
        <dbReference type="Proteomes" id="UP001470230"/>
    </source>
</evidence>
<evidence type="ECO:0000313" key="12">
    <source>
        <dbReference type="EMBL" id="KAK8891300.1"/>
    </source>
</evidence>
<protein>
    <recommendedName>
        <fullName evidence="1">non-specific serine/threonine protein kinase</fullName>
        <ecNumber evidence="1">2.7.11.1</ecNumber>
    </recommendedName>
</protein>
<keyword evidence="4 9" id="KW-0547">Nucleotide-binding</keyword>
<dbReference type="InterPro" id="IPR011009">
    <property type="entry name" value="Kinase-like_dom_sf"/>
</dbReference>
<evidence type="ECO:0000256" key="1">
    <source>
        <dbReference type="ARBA" id="ARBA00012513"/>
    </source>
</evidence>
<dbReference type="EC" id="2.7.11.1" evidence="1"/>
<evidence type="ECO:0000256" key="8">
    <source>
        <dbReference type="ARBA" id="ARBA00048679"/>
    </source>
</evidence>
<sequence>MTTDPFDIANACINGRFNPNHPNISKIYTNTNLDLGPEHWKFRSWNPSFGDISRYTLCEWVGDGRYSDVFFALQDGTNNCAIKLLKPVNTDRVRRELKILTEVQGQKNILKLMDIVIDGKEGIPAMVTEAVQNMPWRTLFSNMSLDDARFYTYRVLQALAYTHSRGIMHRDVKPLNILCNNPRDVVRLADWGLAEFYHPMRKYSVHVATRYYKSPEILLDYEYYDYSLDIWSVGVMLLELLTQKLHVFDGGDNDHQLDSIVEVVGGKAILDWAAKYRVKIHKTDREKYQNVPAVPFQNLIPYNRKKFRDSNAIDLVEKMLNVDHKERITAEEALQHPFFKIVREYDETNETH</sequence>